<dbReference type="InterPro" id="IPR036412">
    <property type="entry name" value="HAD-like_sf"/>
</dbReference>
<accession>A0A8J7W4J9</accession>
<dbReference type="EMBL" id="JWHL01000001">
    <property type="protein sequence ID" value="MBR1368144.1"/>
    <property type="molecule type" value="Genomic_DNA"/>
</dbReference>
<dbReference type="Proteomes" id="UP000730161">
    <property type="component" value="Unassembled WGS sequence"/>
</dbReference>
<evidence type="ECO:0000313" key="1">
    <source>
        <dbReference type="EMBL" id="MBR1368144.1"/>
    </source>
</evidence>
<reference evidence="1" key="1">
    <citation type="submission" date="2014-12" db="EMBL/GenBank/DDBJ databases">
        <authorList>
            <person name="Huang H.-H."/>
            <person name="Chen S.-C."/>
            <person name="Lai M.-C."/>
        </authorList>
    </citation>
    <scope>NUCLEOTIDE SEQUENCE</scope>
    <source>
        <strain evidence="1">K1F9705b</strain>
    </source>
</reference>
<gene>
    <name evidence="1" type="ORF">RJ53_01005</name>
</gene>
<evidence type="ECO:0000313" key="2">
    <source>
        <dbReference type="Proteomes" id="UP000730161"/>
    </source>
</evidence>
<protein>
    <recommendedName>
        <fullName evidence="3">Nucleotidase</fullName>
    </recommendedName>
</protein>
<keyword evidence="2" id="KW-1185">Reference proteome</keyword>
<organism evidence="1 2">
    <name type="scientific">Methanocalculus chunghsingensis</name>
    <dbReference type="NCBI Taxonomy" id="156457"/>
    <lineage>
        <taxon>Archaea</taxon>
        <taxon>Methanobacteriati</taxon>
        <taxon>Methanobacteriota</taxon>
        <taxon>Stenosarchaea group</taxon>
        <taxon>Methanomicrobia</taxon>
        <taxon>Methanomicrobiales</taxon>
        <taxon>Methanocalculaceae</taxon>
        <taxon>Methanocalculus</taxon>
    </lineage>
</organism>
<name>A0A8J7W4J9_9EURY</name>
<proteinExistence type="predicted"/>
<evidence type="ECO:0008006" key="3">
    <source>
        <dbReference type="Google" id="ProtNLM"/>
    </source>
</evidence>
<dbReference type="RefSeq" id="WP_211529742.1">
    <property type="nucleotide sequence ID" value="NZ_JWHL01000001.1"/>
</dbReference>
<sequence>MKIITCDIDGVLNDYPLCWIKYVNNELSADFLTKEEIKSTIGHSDYDNIKDKYRWSEFKANLKCNRNMVNVLQLLKKQGYLIMIVTSRPIGNKMKYPLLEDLTLNWLKKNRIPCDKLYYKFDDALFNELEENEIVLHIDDEIDQGYAFSNKQIPTLVIGPDKKAQLSNNLFIVSISDCIYTYIKSLLNDKGVK</sequence>
<dbReference type="InterPro" id="IPR023214">
    <property type="entry name" value="HAD_sf"/>
</dbReference>
<comment type="caution">
    <text evidence="1">The sequence shown here is derived from an EMBL/GenBank/DDBJ whole genome shotgun (WGS) entry which is preliminary data.</text>
</comment>
<dbReference type="SUPFAM" id="SSF56784">
    <property type="entry name" value="HAD-like"/>
    <property type="match status" value="1"/>
</dbReference>
<dbReference type="AlphaFoldDB" id="A0A8J7W4J9"/>
<dbReference type="Gene3D" id="3.40.50.1000">
    <property type="entry name" value="HAD superfamily/HAD-like"/>
    <property type="match status" value="1"/>
</dbReference>